<evidence type="ECO:0000313" key="3">
    <source>
        <dbReference type="Proteomes" id="UP000481861"/>
    </source>
</evidence>
<protein>
    <recommendedName>
        <fullName evidence="1">HD/PDEase domain-containing protein</fullName>
    </recommendedName>
</protein>
<dbReference type="AlphaFoldDB" id="A0A7C8I8I0"/>
<proteinExistence type="predicted"/>
<dbReference type="SUPFAM" id="SSF109604">
    <property type="entry name" value="HD-domain/PDEase-like"/>
    <property type="match status" value="1"/>
</dbReference>
<accession>A0A7C8I8I0</accession>
<dbReference type="EMBL" id="JAADJZ010000007">
    <property type="protein sequence ID" value="KAF2873334.1"/>
    <property type="molecule type" value="Genomic_DNA"/>
</dbReference>
<dbReference type="InterPro" id="IPR006674">
    <property type="entry name" value="HD_domain"/>
</dbReference>
<reference evidence="2 3" key="1">
    <citation type="submission" date="2020-01" db="EMBL/GenBank/DDBJ databases">
        <authorList>
            <consortium name="DOE Joint Genome Institute"/>
            <person name="Haridas S."/>
            <person name="Albert R."/>
            <person name="Binder M."/>
            <person name="Bloem J."/>
            <person name="Labutti K."/>
            <person name="Salamov A."/>
            <person name="Andreopoulos B."/>
            <person name="Baker S.E."/>
            <person name="Barry K."/>
            <person name="Bills G."/>
            <person name="Bluhm B.H."/>
            <person name="Cannon C."/>
            <person name="Castanera R."/>
            <person name="Culley D.E."/>
            <person name="Daum C."/>
            <person name="Ezra D."/>
            <person name="Gonzalez J.B."/>
            <person name="Henrissat B."/>
            <person name="Kuo A."/>
            <person name="Liang C."/>
            <person name="Lipzen A."/>
            <person name="Lutzoni F."/>
            <person name="Magnuson J."/>
            <person name="Mondo S."/>
            <person name="Nolan M."/>
            <person name="Ohm R."/>
            <person name="Pangilinan J."/>
            <person name="Park H.-J.H."/>
            <person name="Ramirez L."/>
            <person name="Alfaro M."/>
            <person name="Sun H."/>
            <person name="Tritt A."/>
            <person name="Yoshinaga Y."/>
            <person name="Zwiers L.-H.L."/>
            <person name="Turgeon B.G."/>
            <person name="Goodwin S.B."/>
            <person name="Spatafora J.W."/>
            <person name="Crous P.W."/>
            <person name="Grigoriev I.V."/>
        </authorList>
    </citation>
    <scope>NUCLEOTIDE SEQUENCE [LARGE SCALE GENOMIC DNA]</scope>
    <source>
        <strain evidence="2 3">CBS 611.86</strain>
    </source>
</reference>
<dbReference type="Gene3D" id="1.10.3210.10">
    <property type="entry name" value="Hypothetical protein af1432"/>
    <property type="match status" value="1"/>
</dbReference>
<dbReference type="PANTHER" id="PTHR35569">
    <property type="entry name" value="CYANAMIDE HYDRATASE DDI2-RELATED"/>
    <property type="match status" value="1"/>
</dbReference>
<dbReference type="SMART" id="SM00471">
    <property type="entry name" value="HDc"/>
    <property type="match status" value="1"/>
</dbReference>
<dbReference type="Proteomes" id="UP000481861">
    <property type="component" value="Unassembled WGS sequence"/>
</dbReference>
<dbReference type="PANTHER" id="PTHR35569:SF1">
    <property type="entry name" value="CYANAMIDE HYDRATASE DDI2-RELATED"/>
    <property type="match status" value="1"/>
</dbReference>
<name>A0A7C8I8I0_9PLEO</name>
<sequence length="221" mass="24041">MCPPSSSPELPPPNCIPSAPISQAAFQLASSLLATPMLNHSIRVYLYAQAIASHSQPPSTYTPTNPHQHDLLFTACILHDIGTAPRFDSDPQRFEVCGADAAAALLSHFNVRAEDAHQVWMAIALHTSPGLAERASELSRLVREAVLCDFGKGSEKLGAWEALRTQFEARFERGEVEKVLGDRVVEQALRLPRKAEMASWAGGLVRAYAEGPGWEGVNRGF</sequence>
<dbReference type="CDD" id="cd00077">
    <property type="entry name" value="HDc"/>
    <property type="match status" value="1"/>
</dbReference>
<evidence type="ECO:0000313" key="2">
    <source>
        <dbReference type="EMBL" id="KAF2873334.1"/>
    </source>
</evidence>
<keyword evidence="3" id="KW-1185">Reference proteome</keyword>
<gene>
    <name evidence="2" type="ORF">BDV95DRAFT_604841</name>
</gene>
<feature type="domain" description="HD/PDEase" evidence="1">
    <location>
        <begin position="33"/>
        <end position="114"/>
    </location>
</feature>
<organism evidence="2 3">
    <name type="scientific">Massariosphaeria phaeospora</name>
    <dbReference type="NCBI Taxonomy" id="100035"/>
    <lineage>
        <taxon>Eukaryota</taxon>
        <taxon>Fungi</taxon>
        <taxon>Dikarya</taxon>
        <taxon>Ascomycota</taxon>
        <taxon>Pezizomycotina</taxon>
        <taxon>Dothideomycetes</taxon>
        <taxon>Pleosporomycetidae</taxon>
        <taxon>Pleosporales</taxon>
        <taxon>Pleosporales incertae sedis</taxon>
        <taxon>Massariosphaeria</taxon>
    </lineage>
</organism>
<dbReference type="InterPro" id="IPR003607">
    <property type="entry name" value="HD/PDEase_dom"/>
</dbReference>
<evidence type="ECO:0000259" key="1">
    <source>
        <dbReference type="SMART" id="SM00471"/>
    </source>
</evidence>
<dbReference type="OrthoDB" id="2378324at2759"/>
<comment type="caution">
    <text evidence="2">The sequence shown here is derived from an EMBL/GenBank/DDBJ whole genome shotgun (WGS) entry which is preliminary data.</text>
</comment>
<dbReference type="Pfam" id="PF01966">
    <property type="entry name" value="HD"/>
    <property type="match status" value="1"/>
</dbReference>